<organism evidence="4 5">
    <name type="scientific">Euroglyphus maynei</name>
    <name type="common">Mayne's house dust mite</name>
    <dbReference type="NCBI Taxonomy" id="6958"/>
    <lineage>
        <taxon>Eukaryota</taxon>
        <taxon>Metazoa</taxon>
        <taxon>Ecdysozoa</taxon>
        <taxon>Arthropoda</taxon>
        <taxon>Chelicerata</taxon>
        <taxon>Arachnida</taxon>
        <taxon>Acari</taxon>
        <taxon>Acariformes</taxon>
        <taxon>Sarcoptiformes</taxon>
        <taxon>Astigmata</taxon>
        <taxon>Psoroptidia</taxon>
        <taxon>Analgoidea</taxon>
        <taxon>Pyroglyphidae</taxon>
        <taxon>Pyroglyphinae</taxon>
        <taxon>Euroglyphus</taxon>
    </lineage>
</organism>
<dbReference type="Proteomes" id="UP000194236">
    <property type="component" value="Unassembled WGS sequence"/>
</dbReference>
<dbReference type="EMBL" id="MUJZ01072446">
    <property type="protein sequence ID" value="OTF69046.1"/>
    <property type="molecule type" value="Genomic_DNA"/>
</dbReference>
<evidence type="ECO:0000256" key="2">
    <source>
        <dbReference type="PROSITE-ProRule" id="PRU00192"/>
    </source>
</evidence>
<dbReference type="SMART" id="SM00326">
    <property type="entry name" value="SH3"/>
    <property type="match status" value="1"/>
</dbReference>
<dbReference type="PANTHER" id="PTHR45929:SF3">
    <property type="entry name" value="JAK PATHWAY SIGNAL TRANSDUCTION ADAPTOR MOLECULE"/>
    <property type="match status" value="1"/>
</dbReference>
<reference evidence="4 5" key="1">
    <citation type="submission" date="2017-03" db="EMBL/GenBank/DDBJ databases">
        <title>Genome Survey of Euroglyphus maynei.</title>
        <authorList>
            <person name="Arlian L.G."/>
            <person name="Morgan M.S."/>
            <person name="Rider S.D."/>
        </authorList>
    </citation>
    <scope>NUCLEOTIDE SEQUENCE [LARGE SCALE GENOMIC DNA]</scope>
    <source>
        <strain evidence="4">Arlian Lab</strain>
        <tissue evidence="4">Whole body</tissue>
    </source>
</reference>
<dbReference type="InterPro" id="IPR001452">
    <property type="entry name" value="SH3_domain"/>
</dbReference>
<dbReference type="Gene3D" id="2.30.30.40">
    <property type="entry name" value="SH3 Domains"/>
    <property type="match status" value="1"/>
</dbReference>
<dbReference type="Pfam" id="PF00018">
    <property type="entry name" value="SH3_1"/>
    <property type="match status" value="1"/>
</dbReference>
<keyword evidence="5" id="KW-1185">Reference proteome</keyword>
<evidence type="ECO:0000313" key="4">
    <source>
        <dbReference type="EMBL" id="OTF69046.1"/>
    </source>
</evidence>
<evidence type="ECO:0000256" key="1">
    <source>
        <dbReference type="ARBA" id="ARBA00022443"/>
    </source>
</evidence>
<name>A0A1Y3ANG9_EURMA</name>
<dbReference type="InterPro" id="IPR050670">
    <property type="entry name" value="STAM"/>
</dbReference>
<dbReference type="PROSITE" id="PS50002">
    <property type="entry name" value="SH3"/>
    <property type="match status" value="1"/>
</dbReference>
<proteinExistence type="predicted"/>
<dbReference type="GO" id="GO:0033565">
    <property type="term" value="C:ESCRT-0 complex"/>
    <property type="evidence" value="ECO:0007669"/>
    <property type="project" value="TreeGrafter"/>
</dbReference>
<protein>
    <recommendedName>
        <fullName evidence="3">SH3 domain-containing protein</fullName>
    </recommendedName>
</protein>
<dbReference type="PRINTS" id="PR00452">
    <property type="entry name" value="SH3DOMAIN"/>
</dbReference>
<evidence type="ECO:0000313" key="5">
    <source>
        <dbReference type="Proteomes" id="UP000194236"/>
    </source>
</evidence>
<feature type="domain" description="SH3" evidence="3">
    <location>
        <begin position="1"/>
        <end position="58"/>
    </location>
</feature>
<evidence type="ECO:0000259" key="3">
    <source>
        <dbReference type="PROSITE" id="PS50002"/>
    </source>
</evidence>
<dbReference type="SUPFAM" id="SSF50044">
    <property type="entry name" value="SH3-domain"/>
    <property type="match status" value="1"/>
</dbReference>
<feature type="non-terminal residue" evidence="4">
    <location>
        <position position="1"/>
    </location>
</feature>
<dbReference type="AlphaFoldDB" id="A0A1Y3ANG9"/>
<sequence length="77" mass="8798">RVQALYAFNAQRNDEISFEKDDIIRVLSKTDPTWWRGHNIRTDAIGLFPSNHVQVLSKLSNDIGQKSSMDTSNTSFD</sequence>
<dbReference type="OrthoDB" id="27823at2759"/>
<gene>
    <name evidence="4" type="ORF">BLA29_014565</name>
</gene>
<comment type="caution">
    <text evidence="4">The sequence shown here is derived from an EMBL/GenBank/DDBJ whole genome shotgun (WGS) entry which is preliminary data.</text>
</comment>
<dbReference type="GO" id="GO:0043328">
    <property type="term" value="P:protein transport to vacuole involved in ubiquitin-dependent protein catabolic process via the multivesicular body sorting pathway"/>
    <property type="evidence" value="ECO:0007669"/>
    <property type="project" value="TreeGrafter"/>
</dbReference>
<dbReference type="InterPro" id="IPR036028">
    <property type="entry name" value="SH3-like_dom_sf"/>
</dbReference>
<keyword evidence="1 2" id="KW-0728">SH3 domain</keyword>
<accession>A0A1Y3ANG9</accession>
<dbReference type="PANTHER" id="PTHR45929">
    <property type="entry name" value="JAK PATHWAY SIGNAL TRANSDUCTION ADAPTOR MOLECULE"/>
    <property type="match status" value="1"/>
</dbReference>